<keyword evidence="4" id="KW-0813">Transport</keyword>
<dbReference type="GO" id="GO:0005354">
    <property type="term" value="F:galactose transmembrane transporter activity"/>
    <property type="evidence" value="ECO:0007669"/>
    <property type="project" value="InterPro"/>
</dbReference>
<dbReference type="RefSeq" id="WP_055279590.1">
    <property type="nucleotide sequence ID" value="NZ_CABIXA010000020.1"/>
</dbReference>
<keyword evidence="7" id="KW-0762">Sugar transport</keyword>
<evidence type="ECO:0000256" key="5">
    <source>
        <dbReference type="ARBA" id="ARBA00022475"/>
    </source>
</evidence>
<feature type="transmembrane region" description="Helical" evidence="11">
    <location>
        <begin position="99"/>
        <end position="116"/>
    </location>
</feature>
<feature type="transmembrane region" description="Helical" evidence="11">
    <location>
        <begin position="191"/>
        <end position="209"/>
    </location>
</feature>
<keyword evidence="10 11" id="KW-0472">Membrane</keyword>
<dbReference type="STRING" id="338188.ERS852397_03108"/>
<name>A0A174J271_9BACE</name>
<dbReference type="Gene3D" id="1.20.1250.20">
    <property type="entry name" value="MFS general substrate transporter like domains"/>
    <property type="match status" value="2"/>
</dbReference>
<dbReference type="GO" id="GO:1904659">
    <property type="term" value="P:D-glucose transmembrane transport"/>
    <property type="evidence" value="ECO:0007669"/>
    <property type="project" value="InterPro"/>
</dbReference>
<reference evidence="12 13" key="1">
    <citation type="submission" date="2015-09" db="EMBL/GenBank/DDBJ databases">
        <authorList>
            <consortium name="Pathogen Informatics"/>
        </authorList>
    </citation>
    <scope>NUCLEOTIDE SEQUENCE [LARGE SCALE GENOMIC DNA]</scope>
    <source>
        <strain evidence="12 13">2789STDY5608840</strain>
    </source>
</reference>
<feature type="transmembrane region" description="Helical" evidence="11">
    <location>
        <begin position="369"/>
        <end position="389"/>
    </location>
</feature>
<dbReference type="InterPro" id="IPR036259">
    <property type="entry name" value="MFS_trans_sf"/>
</dbReference>
<dbReference type="Pfam" id="PF07690">
    <property type="entry name" value="MFS_1"/>
    <property type="match status" value="1"/>
</dbReference>
<proteinExistence type="inferred from homology"/>
<evidence type="ECO:0000256" key="2">
    <source>
        <dbReference type="ARBA" id="ARBA00004429"/>
    </source>
</evidence>
<dbReference type="InterPro" id="IPR011701">
    <property type="entry name" value="MFS"/>
</dbReference>
<dbReference type="EMBL" id="CYZH01000020">
    <property type="protein sequence ID" value="CUO92366.1"/>
    <property type="molecule type" value="Genomic_DNA"/>
</dbReference>
<evidence type="ECO:0000256" key="7">
    <source>
        <dbReference type="ARBA" id="ARBA00022597"/>
    </source>
</evidence>
<evidence type="ECO:0000256" key="10">
    <source>
        <dbReference type="ARBA" id="ARBA00023136"/>
    </source>
</evidence>
<feature type="transmembrane region" description="Helical" evidence="11">
    <location>
        <begin position="74"/>
        <end position="93"/>
    </location>
</feature>
<comment type="similarity">
    <text evidence="3">Belongs to the major facilitator superfamily. FHS transporter (TC 2.A.1.7) family.</text>
</comment>
<keyword evidence="9 11" id="KW-1133">Transmembrane helix</keyword>
<dbReference type="PANTHER" id="PTHR43702">
    <property type="entry name" value="L-FUCOSE-PROTON SYMPORTER"/>
    <property type="match status" value="1"/>
</dbReference>
<dbReference type="InterPro" id="IPR005275">
    <property type="entry name" value="Lfuc_symporter_FucP"/>
</dbReference>
<feature type="transmembrane region" description="Helical" evidence="11">
    <location>
        <begin position="335"/>
        <end position="357"/>
    </location>
</feature>
<comment type="subcellular location">
    <subcellularLocation>
        <location evidence="2">Cell inner membrane</location>
        <topology evidence="2">Multi-pass membrane protein</topology>
    </subcellularLocation>
</comment>
<evidence type="ECO:0000256" key="1">
    <source>
        <dbReference type="ARBA" id="ARBA00003321"/>
    </source>
</evidence>
<evidence type="ECO:0000256" key="8">
    <source>
        <dbReference type="ARBA" id="ARBA00022692"/>
    </source>
</evidence>
<protein>
    <submittedName>
        <fullName evidence="12">Fucose permease</fullName>
    </submittedName>
</protein>
<feature type="transmembrane region" description="Helical" evidence="11">
    <location>
        <begin position="50"/>
        <end position="67"/>
    </location>
</feature>
<feature type="transmembrane region" description="Helical" evidence="11">
    <location>
        <begin position="395"/>
        <end position="415"/>
    </location>
</feature>
<keyword evidence="8 11" id="KW-0812">Transmembrane</keyword>
<feature type="transmembrane region" description="Helical" evidence="11">
    <location>
        <begin position="311"/>
        <end position="329"/>
    </location>
</feature>
<evidence type="ECO:0000313" key="12">
    <source>
        <dbReference type="EMBL" id="CUO92366.1"/>
    </source>
</evidence>
<dbReference type="NCBIfam" id="TIGR00885">
    <property type="entry name" value="fucP"/>
    <property type="match status" value="1"/>
</dbReference>
<dbReference type="InterPro" id="IPR005964">
    <property type="entry name" value="Glc/Gal_transptr_bac"/>
</dbReference>
<comment type="function">
    <text evidence="1">Intake of glucose and galactose.</text>
</comment>
<feature type="transmembrane region" description="Helical" evidence="11">
    <location>
        <begin position="137"/>
        <end position="160"/>
    </location>
</feature>
<dbReference type="GO" id="GO:0005886">
    <property type="term" value="C:plasma membrane"/>
    <property type="evidence" value="ECO:0007669"/>
    <property type="project" value="UniProtKB-SubCell"/>
</dbReference>
<evidence type="ECO:0000313" key="13">
    <source>
        <dbReference type="Proteomes" id="UP000095517"/>
    </source>
</evidence>
<dbReference type="GO" id="GO:0015535">
    <property type="term" value="F:fucose:proton symporter activity"/>
    <property type="evidence" value="ECO:0007669"/>
    <property type="project" value="InterPro"/>
</dbReference>
<dbReference type="GO" id="GO:0055056">
    <property type="term" value="F:D-glucose transmembrane transporter activity"/>
    <property type="evidence" value="ECO:0007669"/>
    <property type="project" value="InterPro"/>
</dbReference>
<keyword evidence="6" id="KW-0997">Cell inner membrane</keyword>
<evidence type="ECO:0000256" key="9">
    <source>
        <dbReference type="ARBA" id="ARBA00022989"/>
    </source>
</evidence>
<dbReference type="PANTHER" id="PTHR43702:SF3">
    <property type="entry name" value="PROTEIN TSGA"/>
    <property type="match status" value="1"/>
</dbReference>
<feature type="transmembrane region" description="Helical" evidence="11">
    <location>
        <begin position="253"/>
        <end position="275"/>
    </location>
</feature>
<organism evidence="12 13">
    <name type="scientific">Bacteroides finegoldii</name>
    <dbReference type="NCBI Taxonomy" id="338188"/>
    <lineage>
        <taxon>Bacteria</taxon>
        <taxon>Pseudomonadati</taxon>
        <taxon>Bacteroidota</taxon>
        <taxon>Bacteroidia</taxon>
        <taxon>Bacteroidales</taxon>
        <taxon>Bacteroidaceae</taxon>
        <taxon>Bacteroides</taxon>
    </lineage>
</organism>
<feature type="transmembrane region" description="Helical" evidence="11">
    <location>
        <begin position="281"/>
        <end position="299"/>
    </location>
</feature>
<dbReference type="NCBIfam" id="TIGR01272">
    <property type="entry name" value="gluP"/>
    <property type="match status" value="1"/>
</dbReference>
<evidence type="ECO:0000256" key="3">
    <source>
        <dbReference type="ARBA" id="ARBA00009120"/>
    </source>
</evidence>
<dbReference type="SUPFAM" id="SSF103473">
    <property type="entry name" value="MFS general substrate transporter"/>
    <property type="match status" value="1"/>
</dbReference>
<dbReference type="CDD" id="cd17394">
    <property type="entry name" value="MFS_FucP_like"/>
    <property type="match status" value="1"/>
</dbReference>
<dbReference type="AlphaFoldDB" id="A0A174J271"/>
<gene>
    <name evidence="12" type="primary">fucP_4</name>
    <name evidence="12" type="ORF">ERS852397_03108</name>
</gene>
<accession>A0A174J271</accession>
<keyword evidence="5" id="KW-1003">Cell membrane</keyword>
<evidence type="ECO:0000256" key="11">
    <source>
        <dbReference type="SAM" id="Phobius"/>
    </source>
</evidence>
<evidence type="ECO:0000256" key="4">
    <source>
        <dbReference type="ARBA" id="ARBA00022448"/>
    </source>
</evidence>
<sequence>MKKNTYTIPLALVFCLFFLWAISSNLLPTMIRQLMKTCELNTFEASFTETAYWLAYFIFPIPIAMFMKRYSYKAGIIFGLILAAIGGLLFFPAAILKEYWAYLCIFFIIATGMCFLETAANPYVTVLGASETAPRRLNLAQSFNGLGAFIAAMFLSKLILSGNHYTRETLPVDYPGGWQTYIQLETDAMKLPYLILALLLIAIAVLFVFSKLPKIGDETASSDAVTADDKKEKLIDFGVLKHSHLRWGVIAQFFYNGGQTAINSLFLVYCCTYAGLPEDTATTFFGLYMLAFLLGRWIGTGLMVKFRPQDMLLIYALMNILLCGVVMIWGGMIGLYAMLAISFFMSIMYPTQFSLALKGLGNQTKSGSAFLVMAIVGNACLPQLTAYFMHINENIYYIAYGVPMICFVFCAYYGWKGYKVID</sequence>
<dbReference type="InterPro" id="IPR050375">
    <property type="entry name" value="MFS_TsgA-like"/>
</dbReference>
<evidence type="ECO:0000256" key="6">
    <source>
        <dbReference type="ARBA" id="ARBA00022519"/>
    </source>
</evidence>
<dbReference type="Proteomes" id="UP000095517">
    <property type="component" value="Unassembled WGS sequence"/>
</dbReference>